<organism evidence="2 3">
    <name type="scientific">Brassica campestris</name>
    <name type="common">Field mustard</name>
    <dbReference type="NCBI Taxonomy" id="3711"/>
    <lineage>
        <taxon>Eukaryota</taxon>
        <taxon>Viridiplantae</taxon>
        <taxon>Streptophyta</taxon>
        <taxon>Embryophyta</taxon>
        <taxon>Tracheophyta</taxon>
        <taxon>Spermatophyta</taxon>
        <taxon>Magnoliopsida</taxon>
        <taxon>eudicotyledons</taxon>
        <taxon>Gunneridae</taxon>
        <taxon>Pentapetalae</taxon>
        <taxon>rosids</taxon>
        <taxon>malvids</taxon>
        <taxon>Brassicales</taxon>
        <taxon>Brassicaceae</taxon>
        <taxon>Brassiceae</taxon>
        <taxon>Brassica</taxon>
    </lineage>
</organism>
<protein>
    <submittedName>
        <fullName evidence="2">Uncharacterized protein</fullName>
    </submittedName>
</protein>
<evidence type="ECO:0000313" key="3">
    <source>
        <dbReference type="Proteomes" id="UP000694005"/>
    </source>
</evidence>
<gene>
    <name evidence="2" type="ORF">BRAPAZ1V2_A06P36590.2</name>
</gene>
<feature type="non-terminal residue" evidence="2">
    <location>
        <position position="1"/>
    </location>
</feature>
<proteinExistence type="predicted"/>
<dbReference type="AlphaFoldDB" id="A0A8D9DC30"/>
<feature type="region of interest" description="Disordered" evidence="1">
    <location>
        <begin position="52"/>
        <end position="77"/>
    </location>
</feature>
<evidence type="ECO:0000313" key="2">
    <source>
        <dbReference type="EMBL" id="CAG7871419.1"/>
    </source>
</evidence>
<dbReference type="EMBL" id="LS974622">
    <property type="protein sequence ID" value="CAG7871419.1"/>
    <property type="molecule type" value="Genomic_DNA"/>
</dbReference>
<evidence type="ECO:0000256" key="1">
    <source>
        <dbReference type="SAM" id="MobiDB-lite"/>
    </source>
</evidence>
<name>A0A8D9DC30_BRACM</name>
<dbReference type="Proteomes" id="UP000694005">
    <property type="component" value="Chromosome A06"/>
</dbReference>
<accession>A0A8D9DC30</accession>
<dbReference type="Gramene" id="A06p36590.2_BraZ1">
    <property type="protein sequence ID" value="A06p36590.2_BraZ1.CDS.1"/>
    <property type="gene ID" value="A06g36590.2_BraZ1"/>
</dbReference>
<sequence>ECLVGALDWSHHPKVVSSFGGTTRSRGGHGVRRSACMFEWWFREMEATTDPSTPAFLREVEAPSASPTPVQVPGKMR</sequence>
<reference evidence="2 3" key="1">
    <citation type="submission" date="2021-07" db="EMBL/GenBank/DDBJ databases">
        <authorList>
            <consortium name="Genoscope - CEA"/>
            <person name="William W."/>
        </authorList>
    </citation>
    <scope>NUCLEOTIDE SEQUENCE [LARGE SCALE GENOMIC DNA]</scope>
</reference>